<reference evidence="3 4" key="1">
    <citation type="submission" date="2023-07" db="EMBL/GenBank/DDBJ databases">
        <title>Comparative genomics of wheat-associated soil bacteria to identify genetic determinants of phenazine resistance.</title>
        <authorList>
            <person name="Mouncey N."/>
        </authorList>
    </citation>
    <scope>NUCLEOTIDE SEQUENCE [LARGE SCALE GENOMIC DNA]</scope>
    <source>
        <strain evidence="3 4">V3I3</strain>
    </source>
</reference>
<dbReference type="RefSeq" id="WP_307042015.1">
    <property type="nucleotide sequence ID" value="NZ_JAUSYY010000001.1"/>
</dbReference>
<organism evidence="3 4">
    <name type="scientific">Agromyces ramosus</name>
    <dbReference type="NCBI Taxonomy" id="33879"/>
    <lineage>
        <taxon>Bacteria</taxon>
        <taxon>Bacillati</taxon>
        <taxon>Actinomycetota</taxon>
        <taxon>Actinomycetes</taxon>
        <taxon>Micrococcales</taxon>
        <taxon>Microbacteriaceae</taxon>
        <taxon>Agromyces</taxon>
    </lineage>
</organism>
<evidence type="ECO:0000256" key="2">
    <source>
        <dbReference type="SAM" id="SignalP"/>
    </source>
</evidence>
<evidence type="ECO:0000313" key="3">
    <source>
        <dbReference type="EMBL" id="MDQ0894627.1"/>
    </source>
</evidence>
<dbReference type="EMBL" id="JAUSYY010000001">
    <property type="protein sequence ID" value="MDQ0894627.1"/>
    <property type="molecule type" value="Genomic_DNA"/>
</dbReference>
<gene>
    <name evidence="3" type="ORF">QFZ26_002182</name>
</gene>
<protein>
    <submittedName>
        <fullName evidence="3">Uncharacterized protein</fullName>
    </submittedName>
</protein>
<feature type="compositionally biased region" description="Pro residues" evidence="1">
    <location>
        <begin position="604"/>
        <end position="618"/>
    </location>
</feature>
<comment type="caution">
    <text evidence="3">The sequence shown here is derived from an EMBL/GenBank/DDBJ whole genome shotgun (WGS) entry which is preliminary data.</text>
</comment>
<keyword evidence="4" id="KW-1185">Reference proteome</keyword>
<keyword evidence="2" id="KW-0732">Signal</keyword>
<evidence type="ECO:0000256" key="1">
    <source>
        <dbReference type="SAM" id="MobiDB-lite"/>
    </source>
</evidence>
<feature type="region of interest" description="Disordered" evidence="1">
    <location>
        <begin position="604"/>
        <end position="626"/>
    </location>
</feature>
<evidence type="ECO:0000313" key="4">
    <source>
        <dbReference type="Proteomes" id="UP001239083"/>
    </source>
</evidence>
<sequence>MNTRAILSRGIAAVAVAALAVTTALAGATPAVADHQPGREFPVHVELVGAVVPGGQVTATFEVEHAAVPGATARDSTFVLAVAVDQPGYLAYSSSTCPSWQGVFVGDTCLIPDLDALGTDASFEVTYNVVVPTVLQPRLYYFGEVTGEVVQGFVSDPDGQIAVPIPEAERGSDAAPAVLDVQVFDIGVNVEPDYGFPGGPQATATITVEHTGELPPFVAVELDLGITWSPLLTLVEDPATVTPCVGGLVAGVCTLAGMLDEDIPPGGVTITLNFAIPETDTGVGWVEAEGLGGQYQPPPPPVIGFAAVDAGAGDIVLAADPGWEDLPPEWLDSDSDSMLIDDALVILDVELDRDMSWPGGPAVTATVHVTQMPRPDFEFGDIWDDLTVGFVLTWPDFLTAAGPPAECTELDGDVCLLELEPGVTLDVVFPFESPSAGVGTGDIAAEAERLIDGPINDGTALPTEWVVPDAEPFTVQDASVTVDLVLDRAEGYAGGKQLTATTTVTHVAATPVEDAADGAFPDLTAELRFDWPGFLTMTTDSGCDSFDVVSRVCVVDGLDAVGASVVITMTFAMPGVSTPAAPATEVPPRTGDVIVDGVKLSFTPPSPAPVPGGPPPPAASDDPISLPTAWLGGDREPFTVYQPAVRVSPGIAKPGDAVAVFVKYLPPGEQLELSWQMVHPPTAVPVAGVFRVDAGATVDRWPILILRNENPGQRVLVVHSVNGLFGDIRALIPLLVVPRTAMAPDFIGRGG</sequence>
<feature type="signal peptide" evidence="2">
    <location>
        <begin position="1"/>
        <end position="26"/>
    </location>
</feature>
<feature type="chain" id="PRO_5045999308" evidence="2">
    <location>
        <begin position="27"/>
        <end position="751"/>
    </location>
</feature>
<dbReference type="Proteomes" id="UP001239083">
    <property type="component" value="Unassembled WGS sequence"/>
</dbReference>
<name>A0ABU0RA34_9MICO</name>
<accession>A0ABU0RA34</accession>
<proteinExistence type="predicted"/>